<gene>
    <name evidence="12" type="primary">dacB_4</name>
    <name evidence="12" type="ORF">ERS852448_02709</name>
    <name evidence="13" type="ORF">GKE72_06380</name>
</gene>
<dbReference type="EMBL" id="CYYA01000025">
    <property type="protein sequence ID" value="CUN24157.1"/>
    <property type="molecule type" value="Genomic_DNA"/>
</dbReference>
<feature type="chain" id="PRO_5038293008" evidence="10">
    <location>
        <begin position="28"/>
        <end position="330"/>
    </location>
</feature>
<feature type="active site" description="Proton acceptor" evidence="7">
    <location>
        <position position="109"/>
    </location>
</feature>
<protein>
    <submittedName>
        <fullName evidence="12 13">D-alanyl-D-alanine carboxypeptidase</fullName>
        <ecNumber evidence="12">3.4.16.4</ecNumber>
    </submittedName>
</protein>
<dbReference type="Proteomes" id="UP000095492">
    <property type="component" value="Unassembled WGS sequence"/>
</dbReference>
<keyword evidence="6" id="KW-0961">Cell wall biogenesis/degradation</keyword>
<sequence>MKCTNKYKILLPVLILALLLLTGCTQRSDVAEAYQLYETSDNYALTESSASAAPELLAENLCVGGTENSATDGIDAAFAQSAGVFSVEDEVVTYAQNIYQRMYPASTTKILTAYIALKYGNLDDVITVSNEAITSLMSGSSICGLKPGDSLTLDQALYGLMLCSGNDAANAIAEHISGSVEKFAELMNQEAAALGASQSHFVNAHGLPDENHYTTAYDLYLIFNAAVQNDHFVKLISTKKYDASYMDASGAPVNVTWFNTNGYLKGTFSMPENVTVIGGKTGTTEAAGSCLVLYSKNSSGKPYISVVLKGNSKRELYTLMTELLTNFSKE</sequence>
<dbReference type="Gene3D" id="3.40.710.10">
    <property type="entry name" value="DD-peptidase/beta-lactamase superfamily"/>
    <property type="match status" value="1"/>
</dbReference>
<evidence type="ECO:0000256" key="2">
    <source>
        <dbReference type="ARBA" id="ARBA00022729"/>
    </source>
</evidence>
<keyword evidence="4" id="KW-0133">Cell shape</keyword>
<dbReference type="GeneID" id="97390917"/>
<keyword evidence="2 10" id="KW-0732">Signal</keyword>
<dbReference type="InterPro" id="IPR012338">
    <property type="entry name" value="Beta-lactam/transpept-like"/>
</dbReference>
<dbReference type="InterPro" id="IPR001967">
    <property type="entry name" value="Peptidase_S11_N"/>
</dbReference>
<dbReference type="PRINTS" id="PR00725">
    <property type="entry name" value="DADACBPTASE1"/>
</dbReference>
<evidence type="ECO:0000256" key="7">
    <source>
        <dbReference type="PIRSR" id="PIRSR618044-1"/>
    </source>
</evidence>
<evidence type="ECO:0000313" key="13">
    <source>
        <dbReference type="EMBL" id="MSD15705.1"/>
    </source>
</evidence>
<feature type="signal peptide" evidence="10">
    <location>
        <begin position="1"/>
        <end position="27"/>
    </location>
</feature>
<dbReference type="GO" id="GO:0008360">
    <property type="term" value="P:regulation of cell shape"/>
    <property type="evidence" value="ECO:0007669"/>
    <property type="project" value="UniProtKB-KW"/>
</dbReference>
<feature type="binding site" evidence="8">
    <location>
        <position position="280"/>
    </location>
    <ligand>
        <name>substrate</name>
    </ligand>
</feature>
<evidence type="ECO:0000256" key="5">
    <source>
        <dbReference type="ARBA" id="ARBA00022984"/>
    </source>
</evidence>
<dbReference type="PANTHER" id="PTHR21581:SF33">
    <property type="entry name" value="D-ALANYL-D-ALANINE CARBOXYPEPTIDASE DACB"/>
    <property type="match status" value="1"/>
</dbReference>
<dbReference type="STRING" id="39490.ERS852448_02709"/>
<organism evidence="12 14">
    <name type="scientific">Eubacterium ramulus</name>
    <dbReference type="NCBI Taxonomy" id="39490"/>
    <lineage>
        <taxon>Bacteria</taxon>
        <taxon>Bacillati</taxon>
        <taxon>Bacillota</taxon>
        <taxon>Clostridia</taxon>
        <taxon>Eubacteriales</taxon>
        <taxon>Eubacteriaceae</taxon>
        <taxon>Eubacterium</taxon>
    </lineage>
</organism>
<evidence type="ECO:0000256" key="10">
    <source>
        <dbReference type="SAM" id="SignalP"/>
    </source>
</evidence>
<evidence type="ECO:0000256" key="9">
    <source>
        <dbReference type="RuleBase" id="RU004016"/>
    </source>
</evidence>
<dbReference type="SUPFAM" id="SSF56601">
    <property type="entry name" value="beta-lactamase/transpeptidase-like"/>
    <property type="match status" value="1"/>
</dbReference>
<dbReference type="EMBL" id="WKRA01000007">
    <property type="protein sequence ID" value="MSD15705.1"/>
    <property type="molecule type" value="Genomic_DNA"/>
</dbReference>
<proteinExistence type="inferred from homology"/>
<evidence type="ECO:0000313" key="14">
    <source>
        <dbReference type="Proteomes" id="UP000095492"/>
    </source>
</evidence>
<evidence type="ECO:0000313" key="15">
    <source>
        <dbReference type="Proteomes" id="UP000431304"/>
    </source>
</evidence>
<feature type="active site" description="Acyl-ester intermediate" evidence="7">
    <location>
        <position position="106"/>
    </location>
</feature>
<dbReference type="RefSeq" id="WP_055290986.1">
    <property type="nucleotide sequence ID" value="NZ_CAXUGT010000024.1"/>
</dbReference>
<dbReference type="EC" id="3.4.16.4" evidence="12"/>
<dbReference type="GO" id="GO:0071555">
    <property type="term" value="P:cell wall organization"/>
    <property type="evidence" value="ECO:0007669"/>
    <property type="project" value="UniProtKB-KW"/>
</dbReference>
<dbReference type="InterPro" id="IPR018044">
    <property type="entry name" value="Peptidase_S11"/>
</dbReference>
<dbReference type="Pfam" id="PF00768">
    <property type="entry name" value="Peptidase_S11"/>
    <property type="match status" value="1"/>
</dbReference>
<evidence type="ECO:0000256" key="1">
    <source>
        <dbReference type="ARBA" id="ARBA00007164"/>
    </source>
</evidence>
<feature type="domain" description="Peptidase S11 D-alanyl-D-alanine carboxypeptidase A N-terminal" evidence="11">
    <location>
        <begin position="79"/>
        <end position="310"/>
    </location>
</feature>
<dbReference type="Proteomes" id="UP000431304">
    <property type="component" value="Unassembled WGS sequence"/>
</dbReference>
<keyword evidence="5" id="KW-0573">Peptidoglycan synthesis</keyword>
<dbReference type="AlphaFoldDB" id="A0A173VD72"/>
<evidence type="ECO:0000256" key="3">
    <source>
        <dbReference type="ARBA" id="ARBA00022801"/>
    </source>
</evidence>
<keyword evidence="12" id="KW-0121">Carboxypeptidase</keyword>
<reference evidence="13 15" key="2">
    <citation type="journal article" date="2019" name="Nat. Med.">
        <title>A library of human gut bacterial isolates paired with longitudinal multiomics data enables mechanistic microbiome research.</title>
        <authorList>
            <person name="Poyet M."/>
            <person name="Groussin M."/>
            <person name="Gibbons S.M."/>
            <person name="Avila-Pacheco J."/>
            <person name="Jiang X."/>
            <person name="Kearney S.M."/>
            <person name="Perrotta A.R."/>
            <person name="Berdy B."/>
            <person name="Zhao S."/>
            <person name="Lieberman T.D."/>
            <person name="Swanson P.K."/>
            <person name="Smith M."/>
            <person name="Roesemann S."/>
            <person name="Alexander J.E."/>
            <person name="Rich S.A."/>
            <person name="Livny J."/>
            <person name="Vlamakis H."/>
            <person name="Clish C."/>
            <person name="Bullock K."/>
            <person name="Deik A."/>
            <person name="Scott J."/>
            <person name="Pierce K.A."/>
            <person name="Xavier R.J."/>
            <person name="Alm E.J."/>
        </authorList>
    </citation>
    <scope>NUCLEOTIDE SEQUENCE [LARGE SCALE GENOMIC DNA]</scope>
    <source>
        <strain evidence="13 15">BIOML-A3</strain>
    </source>
</reference>
<name>A0A173VD72_EUBRA</name>
<dbReference type="PANTHER" id="PTHR21581">
    <property type="entry name" value="D-ALANYL-D-ALANINE CARBOXYPEPTIDASE"/>
    <property type="match status" value="1"/>
</dbReference>
<comment type="similarity">
    <text evidence="1 9">Belongs to the peptidase S11 family.</text>
</comment>
<accession>A0A173VD72</accession>
<reference evidence="12 14" key="1">
    <citation type="submission" date="2015-09" db="EMBL/GenBank/DDBJ databases">
        <authorList>
            <consortium name="Pathogen Informatics"/>
        </authorList>
    </citation>
    <scope>NUCLEOTIDE SEQUENCE [LARGE SCALE GENOMIC DNA]</scope>
    <source>
        <strain evidence="12 14">2789STDY5608891</strain>
    </source>
</reference>
<evidence type="ECO:0000256" key="4">
    <source>
        <dbReference type="ARBA" id="ARBA00022960"/>
    </source>
</evidence>
<feature type="active site" evidence="7">
    <location>
        <position position="164"/>
    </location>
</feature>
<dbReference type="GO" id="GO:0006508">
    <property type="term" value="P:proteolysis"/>
    <property type="evidence" value="ECO:0007669"/>
    <property type="project" value="InterPro"/>
</dbReference>
<evidence type="ECO:0000256" key="8">
    <source>
        <dbReference type="PIRSR" id="PIRSR618044-2"/>
    </source>
</evidence>
<evidence type="ECO:0000256" key="6">
    <source>
        <dbReference type="ARBA" id="ARBA00023316"/>
    </source>
</evidence>
<keyword evidence="3 12" id="KW-0378">Hydrolase</keyword>
<keyword evidence="12" id="KW-0645">Protease</keyword>
<dbReference type="GO" id="GO:0009002">
    <property type="term" value="F:serine-type D-Ala-D-Ala carboxypeptidase activity"/>
    <property type="evidence" value="ECO:0007669"/>
    <property type="project" value="UniProtKB-EC"/>
</dbReference>
<evidence type="ECO:0000259" key="11">
    <source>
        <dbReference type="Pfam" id="PF00768"/>
    </source>
</evidence>
<dbReference type="GO" id="GO:0009252">
    <property type="term" value="P:peptidoglycan biosynthetic process"/>
    <property type="evidence" value="ECO:0007669"/>
    <property type="project" value="UniProtKB-KW"/>
</dbReference>
<dbReference type="OrthoDB" id="9791132at2"/>
<evidence type="ECO:0000313" key="12">
    <source>
        <dbReference type="EMBL" id="CUN24157.1"/>
    </source>
</evidence>
<dbReference type="PROSITE" id="PS51257">
    <property type="entry name" value="PROKAR_LIPOPROTEIN"/>
    <property type="match status" value="1"/>
</dbReference>